<dbReference type="RefSeq" id="WP_013104644.1">
    <property type="nucleotide sequence ID" value="NC_014145.1"/>
</dbReference>
<dbReference type="KEGG" id="thi:THI_0534"/>
<evidence type="ECO:0000313" key="2">
    <source>
        <dbReference type="EMBL" id="CQR29989.1"/>
    </source>
</evidence>
<reference evidence="2 4" key="4">
    <citation type="submission" date="2015-03" db="EMBL/GenBank/DDBJ databases">
        <authorList>
            <person name="Regsiter A."/>
            <person name="william w."/>
        </authorList>
    </citation>
    <scope>NUCLEOTIDE SEQUENCE [LARGE SCALE GENOMIC DNA]</scope>
    <source>
        <strain evidence="2 4">CB1</strain>
    </source>
</reference>
<evidence type="ECO:0000313" key="1">
    <source>
        <dbReference type="EMBL" id="CAZ87272.1"/>
    </source>
</evidence>
<evidence type="ECO:0000313" key="4">
    <source>
        <dbReference type="Proteomes" id="UP000078599"/>
    </source>
</evidence>
<protein>
    <submittedName>
        <fullName evidence="1">Uncharacterized protein</fullName>
    </submittedName>
</protein>
<dbReference type="Proteomes" id="UP000078599">
    <property type="component" value="Unassembled WGS sequence"/>
</dbReference>
<keyword evidence="4" id="KW-1185">Reference proteome</keyword>
<dbReference type="EMBL" id="FP475956">
    <property type="protein sequence ID" value="CAZ87272.1"/>
    <property type="molecule type" value="Genomic_DNA"/>
</dbReference>
<dbReference type="Proteomes" id="UP000002372">
    <property type="component" value="Chromosome"/>
</dbReference>
<proteinExistence type="predicted"/>
<reference key="1">
    <citation type="submission" date="2009-07" db="EMBL/GenBank/DDBJ databases">
        <authorList>
            <person name="Genoscope - CEA"/>
        </authorList>
    </citation>
    <scope>NUCLEOTIDE SEQUENCE</scope>
    <source>
        <strain>3As</strain>
    </source>
</reference>
<reference evidence="3" key="2">
    <citation type="journal article" date="2010" name="PLoS Genet.">
        <title>Structure, function, and evolution of the Thiomonas spp. genome.</title>
        <authorList>
            <person name="Arsene-Ploetze F."/>
            <person name="Koechler S."/>
            <person name="Marchal M."/>
            <person name="Coppee J.Y."/>
            <person name="Chandler M."/>
            <person name="Bonnefoy V."/>
            <person name="Brochier-Armanet C."/>
            <person name="Barakat M."/>
            <person name="Barbe V."/>
            <person name="Battaglia-Brunet F."/>
            <person name="Bruneel O."/>
            <person name="Bryan C.G."/>
            <person name="Cleiss-Arnold J."/>
            <person name="Cruveiller S."/>
            <person name="Erhardt M."/>
            <person name="Heinrich-Salmeron A."/>
            <person name="Hommais F."/>
            <person name="Joulian C."/>
            <person name="Krin E."/>
            <person name="Lieutaud A."/>
            <person name="Lievremont D."/>
            <person name="Michel C."/>
            <person name="Muller D."/>
            <person name="Ortet P."/>
            <person name="Proux C."/>
            <person name="Siguier P."/>
            <person name="Roche D."/>
            <person name="Rouy Z."/>
            <person name="Salvignol G."/>
            <person name="Slyemi D."/>
            <person name="Talla E."/>
            <person name="Weiss S."/>
            <person name="Weissenbach J."/>
            <person name="Medigue C."/>
            <person name="Bertin P.N."/>
        </authorList>
    </citation>
    <scope>NUCLEOTIDE SEQUENCE [LARGE SCALE GENOMIC DNA]</scope>
    <source>
        <strain evidence="3">DSM 22701 / CIP 110005 / 3As</strain>
    </source>
</reference>
<name>D6CRN1_THIA3</name>
<evidence type="ECO:0000313" key="3">
    <source>
        <dbReference type="Proteomes" id="UP000002372"/>
    </source>
</evidence>
<organism evidence="1 3">
    <name type="scientific">Thiomonas arsenitoxydans (strain DSM 22701 / CIP 110005 / 3As)</name>
    <dbReference type="NCBI Taxonomy" id="426114"/>
    <lineage>
        <taxon>Bacteria</taxon>
        <taxon>Pseudomonadati</taxon>
        <taxon>Pseudomonadota</taxon>
        <taxon>Betaproteobacteria</taxon>
        <taxon>Burkholderiales</taxon>
        <taxon>Thiomonas</taxon>
    </lineage>
</organism>
<dbReference type="HOGENOM" id="CLU_2541518_0_0_4"/>
<dbReference type="AlphaFoldDB" id="D6CRN1"/>
<gene>
    <name evidence="1" type="ordered locus">THI_0534</name>
    <name evidence="2" type="ORF">THICB1_130050</name>
</gene>
<dbReference type="EMBL" id="CTRI01000005">
    <property type="protein sequence ID" value="CQR29989.1"/>
    <property type="molecule type" value="Genomic_DNA"/>
</dbReference>
<reference evidence="1" key="3">
    <citation type="submission" date="2010-07" db="EMBL/GenBank/DDBJ databases">
        <authorList>
            <person name="Genoscope - CEA"/>
        </authorList>
    </citation>
    <scope>NUCLEOTIDE SEQUENCE</scope>
    <source>
        <strain evidence="1">3As</strain>
    </source>
</reference>
<accession>D6CRN1</accession>
<sequence length="83" mass="9076">MQQDNPNLIGKTWAEIQAIEAQSSRDDYDPQTDWDSLVQAAKVRQAQSDAQFAANPSQTLPASDGLAVVIARLEVLTRQANAH</sequence>